<dbReference type="RefSeq" id="WP_378774187.1">
    <property type="nucleotide sequence ID" value="NZ_JBHTMX010000010.1"/>
</dbReference>
<proteinExistence type="predicted"/>
<evidence type="ECO:0000313" key="1">
    <source>
        <dbReference type="EMBL" id="MFD1330987.1"/>
    </source>
</evidence>
<dbReference type="Proteomes" id="UP001597171">
    <property type="component" value="Unassembled WGS sequence"/>
</dbReference>
<name>A0ABW3Z439_9HYPH</name>
<reference evidence="2" key="1">
    <citation type="journal article" date="2019" name="Int. J. Syst. Evol. Microbiol.">
        <title>The Global Catalogue of Microorganisms (GCM) 10K type strain sequencing project: providing services to taxonomists for standard genome sequencing and annotation.</title>
        <authorList>
            <consortium name="The Broad Institute Genomics Platform"/>
            <consortium name="The Broad Institute Genome Sequencing Center for Infectious Disease"/>
            <person name="Wu L."/>
            <person name="Ma J."/>
        </authorList>
    </citation>
    <scope>NUCLEOTIDE SEQUENCE [LARGE SCALE GENOMIC DNA]</scope>
    <source>
        <strain evidence="2">CCUG 61696</strain>
    </source>
</reference>
<sequence>SVHGGALRLEPGFDGEHADRLDGLGYRVEVADLSDGPAAGLVILQASGRAEAAADPRVGAAARGR</sequence>
<organism evidence="1 2">
    <name type="scientific">Methylopila musalis</name>
    <dbReference type="NCBI Taxonomy" id="1134781"/>
    <lineage>
        <taxon>Bacteria</taxon>
        <taxon>Pseudomonadati</taxon>
        <taxon>Pseudomonadota</taxon>
        <taxon>Alphaproteobacteria</taxon>
        <taxon>Hyphomicrobiales</taxon>
        <taxon>Methylopilaceae</taxon>
        <taxon>Methylopila</taxon>
    </lineage>
</organism>
<evidence type="ECO:0000313" key="2">
    <source>
        <dbReference type="Proteomes" id="UP001597171"/>
    </source>
</evidence>
<dbReference type="EMBL" id="JBHTMX010000010">
    <property type="protein sequence ID" value="MFD1330987.1"/>
    <property type="molecule type" value="Genomic_DNA"/>
</dbReference>
<keyword evidence="2" id="KW-1185">Reference proteome</keyword>
<dbReference type="InterPro" id="IPR043137">
    <property type="entry name" value="GGT_ssub_C"/>
</dbReference>
<evidence type="ECO:0008006" key="3">
    <source>
        <dbReference type="Google" id="ProtNLM"/>
    </source>
</evidence>
<gene>
    <name evidence="1" type="ORF">ACFQ4O_03150</name>
</gene>
<protein>
    <recommendedName>
        <fullName evidence="3">SAM-dependent methyltransferase</fullName>
    </recommendedName>
</protein>
<feature type="non-terminal residue" evidence="1">
    <location>
        <position position="1"/>
    </location>
</feature>
<comment type="caution">
    <text evidence="1">The sequence shown here is derived from an EMBL/GenBank/DDBJ whole genome shotgun (WGS) entry which is preliminary data.</text>
</comment>
<dbReference type="Gene3D" id="3.60.20.40">
    <property type="match status" value="1"/>
</dbReference>
<accession>A0ABW3Z439</accession>